<keyword evidence="3" id="KW-1185">Reference proteome</keyword>
<dbReference type="Gene3D" id="2.40.160.60">
    <property type="entry name" value="Outer membrane protein transport protein (OMPP1/FadL/TodX)"/>
    <property type="match status" value="2"/>
</dbReference>
<dbReference type="InterPro" id="IPR045741">
    <property type="entry name" value="PorV"/>
</dbReference>
<proteinExistence type="predicted"/>
<gene>
    <name evidence="2" type="ORF">BST86_09360</name>
</gene>
<reference evidence="2 3" key="1">
    <citation type="submission" date="2016-11" db="EMBL/GenBank/DDBJ databases">
        <title>Trade-off between light-utilization and light-protection in marine flavobacteria.</title>
        <authorList>
            <person name="Kumagai Y."/>
        </authorList>
    </citation>
    <scope>NUCLEOTIDE SEQUENCE [LARGE SCALE GENOMIC DNA]</scope>
    <source>
        <strain evidence="2 3">JCM 17109</strain>
    </source>
</reference>
<dbReference type="Proteomes" id="UP000239532">
    <property type="component" value="Unassembled WGS sequence"/>
</dbReference>
<comment type="caution">
    <text evidence="2">The sequence shown here is derived from an EMBL/GenBank/DDBJ whole genome shotgun (WGS) entry which is preliminary data.</text>
</comment>
<dbReference type="OrthoDB" id="9758448at2"/>
<accession>A0A2S9WUY7</accession>
<dbReference type="SUPFAM" id="SSF56935">
    <property type="entry name" value="Porins"/>
    <property type="match status" value="1"/>
</dbReference>
<dbReference type="InterPro" id="IPR047799">
    <property type="entry name" value="T9SS_OM_PorV"/>
</dbReference>
<evidence type="ECO:0000259" key="1">
    <source>
        <dbReference type="Pfam" id="PF19572"/>
    </source>
</evidence>
<name>A0A2S9WUY7_9FLAO</name>
<dbReference type="Pfam" id="PF19572">
    <property type="entry name" value="PorV"/>
    <property type="match status" value="1"/>
</dbReference>
<evidence type="ECO:0000313" key="2">
    <source>
        <dbReference type="EMBL" id="PRP67290.1"/>
    </source>
</evidence>
<dbReference type="NCBIfam" id="NF033710">
    <property type="entry name" value="T9SS_OM_PorV"/>
    <property type="match status" value="1"/>
</dbReference>
<evidence type="ECO:0000313" key="3">
    <source>
        <dbReference type="Proteomes" id="UP000239532"/>
    </source>
</evidence>
<dbReference type="AlphaFoldDB" id="A0A2S9WUY7"/>
<protein>
    <recommendedName>
        <fullName evidence="1">Type IX secretion system protein PorV domain-containing protein</fullName>
    </recommendedName>
</protein>
<sequence>MKRVFLQFLVVIMFFAGLLTSKAQVRTQDSRVVTTALPFLRIAGDPRSAGMGDMGVATSPDAWSQQWNPAKYSFMTREQAVGVAYTPYLGQLVNDIGIGQLAYANRINEQSAFAASLRYFGLGTIFITEDGETGFEENPNEFILDGSYSLKLSDQFSMAVTGRFLRSDLRFQATDQDASAASSFSVGISGYYQSEEVAIGDMYGRYRGGFNISNIGPKISYDVGGREDFLPTNLGLGGGVDFYLNDGFSKIGITAEFNKLLVPTPPIREDGDENDNGVPNEIIEGQEDDVSFFSGIFQSFGDAPGGFSEELKEVTWALGAEYTYDDSFSLRTGYFNEADEKGGRKFLSLGAGFKFSEINVDLSYLFSTSRVRSPLEGTLRFGLTFNFGDEYLEY</sequence>
<feature type="domain" description="Type IX secretion system protein PorV" evidence="1">
    <location>
        <begin position="27"/>
        <end position="266"/>
    </location>
</feature>
<organism evidence="2 3">
    <name type="scientific">Nonlabens agnitus</name>
    <dbReference type="NCBI Taxonomy" id="870484"/>
    <lineage>
        <taxon>Bacteria</taxon>
        <taxon>Pseudomonadati</taxon>
        <taxon>Bacteroidota</taxon>
        <taxon>Flavobacteriia</taxon>
        <taxon>Flavobacteriales</taxon>
        <taxon>Flavobacteriaceae</taxon>
        <taxon>Nonlabens</taxon>
    </lineage>
</organism>
<dbReference type="NCBIfam" id="NF033709">
    <property type="entry name" value="PorV_fam"/>
    <property type="match status" value="1"/>
</dbReference>
<dbReference type="RefSeq" id="WP_105983036.1">
    <property type="nucleotide sequence ID" value="NZ_MQUC01000003.1"/>
</dbReference>
<dbReference type="EMBL" id="MQUC01000003">
    <property type="protein sequence ID" value="PRP67290.1"/>
    <property type="molecule type" value="Genomic_DNA"/>
</dbReference>